<dbReference type="EMBL" id="BARV01013323">
    <property type="protein sequence ID" value="GAI21381.1"/>
    <property type="molecule type" value="Genomic_DNA"/>
</dbReference>
<evidence type="ECO:0000313" key="1">
    <source>
        <dbReference type="EMBL" id="GAI21381.1"/>
    </source>
</evidence>
<comment type="caution">
    <text evidence="1">The sequence shown here is derived from an EMBL/GenBank/DDBJ whole genome shotgun (WGS) entry which is preliminary data.</text>
</comment>
<sequence length="102" mass="12235">MLKGIGDNITREELDNFLRLLIQESDTFPWNPVFKMQRRFENFLKEEGKVLEEIVFENKWQIINEKFTHVCEVYERLLKLGLEKKVKCKAAESIMKLSIVWT</sequence>
<accession>X1MTN4</accession>
<gene>
    <name evidence="1" type="ORF">S06H3_24135</name>
</gene>
<dbReference type="AlphaFoldDB" id="X1MTN4"/>
<name>X1MTN4_9ZZZZ</name>
<organism evidence="1">
    <name type="scientific">marine sediment metagenome</name>
    <dbReference type="NCBI Taxonomy" id="412755"/>
    <lineage>
        <taxon>unclassified sequences</taxon>
        <taxon>metagenomes</taxon>
        <taxon>ecological metagenomes</taxon>
    </lineage>
</organism>
<protein>
    <submittedName>
        <fullName evidence="1">Uncharacterized protein</fullName>
    </submittedName>
</protein>
<reference evidence="1" key="1">
    <citation type="journal article" date="2014" name="Front. Microbiol.">
        <title>High frequency of phylogenetically diverse reductive dehalogenase-homologous genes in deep subseafloor sedimentary metagenomes.</title>
        <authorList>
            <person name="Kawai M."/>
            <person name="Futagami T."/>
            <person name="Toyoda A."/>
            <person name="Takaki Y."/>
            <person name="Nishi S."/>
            <person name="Hori S."/>
            <person name="Arai W."/>
            <person name="Tsubouchi T."/>
            <person name="Morono Y."/>
            <person name="Uchiyama I."/>
            <person name="Ito T."/>
            <person name="Fujiyama A."/>
            <person name="Inagaki F."/>
            <person name="Takami H."/>
        </authorList>
    </citation>
    <scope>NUCLEOTIDE SEQUENCE</scope>
    <source>
        <strain evidence="1">Expedition CK06-06</strain>
    </source>
</reference>
<proteinExistence type="predicted"/>